<dbReference type="EMBL" id="KQ964701">
    <property type="protein sequence ID" value="KXN66647.1"/>
    <property type="molecule type" value="Genomic_DNA"/>
</dbReference>
<dbReference type="Proteomes" id="UP000070444">
    <property type="component" value="Unassembled WGS sequence"/>
</dbReference>
<organism evidence="3 4">
    <name type="scientific">Conidiobolus coronatus (strain ATCC 28846 / CBS 209.66 / NRRL 28638)</name>
    <name type="common">Delacroixia coronata</name>
    <dbReference type="NCBI Taxonomy" id="796925"/>
    <lineage>
        <taxon>Eukaryota</taxon>
        <taxon>Fungi</taxon>
        <taxon>Fungi incertae sedis</taxon>
        <taxon>Zoopagomycota</taxon>
        <taxon>Entomophthoromycotina</taxon>
        <taxon>Entomophthoromycetes</taxon>
        <taxon>Entomophthorales</taxon>
        <taxon>Ancylistaceae</taxon>
        <taxon>Conidiobolus</taxon>
    </lineage>
</organism>
<feature type="compositionally biased region" description="Basic and acidic residues" evidence="1">
    <location>
        <begin position="39"/>
        <end position="57"/>
    </location>
</feature>
<evidence type="ECO:0000313" key="4">
    <source>
        <dbReference type="Proteomes" id="UP000070444"/>
    </source>
</evidence>
<gene>
    <name evidence="3" type="ORF">CONCODRAFT_11455</name>
</gene>
<evidence type="ECO:0000256" key="1">
    <source>
        <dbReference type="SAM" id="MobiDB-lite"/>
    </source>
</evidence>
<dbReference type="InterPro" id="IPR056671">
    <property type="entry name" value="DUF7769"/>
</dbReference>
<dbReference type="Pfam" id="PF24964">
    <property type="entry name" value="DUF7769"/>
    <property type="match status" value="1"/>
</dbReference>
<reference evidence="3 4" key="1">
    <citation type="journal article" date="2015" name="Genome Biol. Evol.">
        <title>Phylogenomic analyses indicate that early fungi evolved digesting cell walls of algal ancestors of land plants.</title>
        <authorList>
            <person name="Chang Y."/>
            <person name="Wang S."/>
            <person name="Sekimoto S."/>
            <person name="Aerts A.L."/>
            <person name="Choi C."/>
            <person name="Clum A."/>
            <person name="LaButti K.M."/>
            <person name="Lindquist E.A."/>
            <person name="Yee Ngan C."/>
            <person name="Ohm R.A."/>
            <person name="Salamov A.A."/>
            <person name="Grigoriev I.V."/>
            <person name="Spatafora J.W."/>
            <person name="Berbee M.L."/>
        </authorList>
    </citation>
    <scope>NUCLEOTIDE SEQUENCE [LARGE SCALE GENOMIC DNA]</scope>
    <source>
        <strain evidence="3 4">NRRL 28638</strain>
    </source>
</reference>
<feature type="domain" description="DUF7769" evidence="2">
    <location>
        <begin position="62"/>
        <end position="110"/>
    </location>
</feature>
<accession>A0A137NV56</accession>
<proteinExistence type="predicted"/>
<evidence type="ECO:0000259" key="2">
    <source>
        <dbReference type="Pfam" id="PF24964"/>
    </source>
</evidence>
<protein>
    <recommendedName>
        <fullName evidence="2">DUF7769 domain-containing protein</fullName>
    </recommendedName>
</protein>
<keyword evidence="4" id="KW-1185">Reference proteome</keyword>
<dbReference type="AlphaFoldDB" id="A0A137NV56"/>
<dbReference type="PANTHER" id="PTHR33889:SF7">
    <property type="entry name" value="OS04G0681850 PROTEIN"/>
    <property type="match status" value="1"/>
</dbReference>
<evidence type="ECO:0000313" key="3">
    <source>
        <dbReference type="EMBL" id="KXN66647.1"/>
    </source>
</evidence>
<name>A0A137NV56_CONC2</name>
<dbReference type="PANTHER" id="PTHR33889">
    <property type="entry name" value="OS04G0681850 PROTEIN"/>
    <property type="match status" value="1"/>
</dbReference>
<feature type="non-terminal residue" evidence="3">
    <location>
        <position position="111"/>
    </location>
</feature>
<dbReference type="OrthoDB" id="155387at2759"/>
<sequence length="111" mass="12745">MKIQDLLSGPVGDEGQQEYLESSSNSSSHFEQMFESEEDLHSQDHAHNSSTKDDSKVQKPNLTNSERQKIYDLLNRSSFNGKLPRGILSEISLRFKVKPRTISRIWHQGQE</sequence>
<feature type="region of interest" description="Disordered" evidence="1">
    <location>
        <begin position="1"/>
        <end position="69"/>
    </location>
</feature>